<reference evidence="1" key="1">
    <citation type="submission" date="2014-11" db="EMBL/GenBank/DDBJ databases">
        <authorList>
            <person name="Amaro Gonzalez C."/>
        </authorList>
    </citation>
    <scope>NUCLEOTIDE SEQUENCE</scope>
</reference>
<reference evidence="1" key="2">
    <citation type="journal article" date="2015" name="Fish Shellfish Immunol.">
        <title>Early steps in the European eel (Anguilla anguilla)-Vibrio vulnificus interaction in the gills: Role of the RtxA13 toxin.</title>
        <authorList>
            <person name="Callol A."/>
            <person name="Pajuelo D."/>
            <person name="Ebbesson L."/>
            <person name="Teles M."/>
            <person name="MacKenzie S."/>
            <person name="Amaro C."/>
        </authorList>
    </citation>
    <scope>NUCLEOTIDE SEQUENCE</scope>
</reference>
<dbReference type="EMBL" id="GBXM01078254">
    <property type="protein sequence ID" value="JAH30323.1"/>
    <property type="molecule type" value="Transcribed_RNA"/>
</dbReference>
<evidence type="ECO:0000313" key="1">
    <source>
        <dbReference type="EMBL" id="JAH30323.1"/>
    </source>
</evidence>
<accession>A0A0E9RPQ4</accession>
<proteinExistence type="predicted"/>
<dbReference type="AlphaFoldDB" id="A0A0E9RPQ4"/>
<sequence length="62" mass="7255">MRQCAGVIKSAKVQGEIMSHPYSPDFVDYLLKCAWSPWCYITVKSSHYTSIKSSYVHMYVWF</sequence>
<name>A0A0E9RPQ4_ANGAN</name>
<organism evidence="1">
    <name type="scientific">Anguilla anguilla</name>
    <name type="common">European freshwater eel</name>
    <name type="synonym">Muraena anguilla</name>
    <dbReference type="NCBI Taxonomy" id="7936"/>
    <lineage>
        <taxon>Eukaryota</taxon>
        <taxon>Metazoa</taxon>
        <taxon>Chordata</taxon>
        <taxon>Craniata</taxon>
        <taxon>Vertebrata</taxon>
        <taxon>Euteleostomi</taxon>
        <taxon>Actinopterygii</taxon>
        <taxon>Neopterygii</taxon>
        <taxon>Teleostei</taxon>
        <taxon>Anguilliformes</taxon>
        <taxon>Anguillidae</taxon>
        <taxon>Anguilla</taxon>
    </lineage>
</organism>
<protein>
    <submittedName>
        <fullName evidence="1">Uncharacterized protein</fullName>
    </submittedName>
</protein>